<name>A0AAW4PUJ3_9EURY</name>
<feature type="region of interest" description="Disordered" evidence="1">
    <location>
        <begin position="43"/>
        <end position="91"/>
    </location>
</feature>
<comment type="caution">
    <text evidence="3">The sequence shown here is derived from an EMBL/GenBank/DDBJ whole genome shotgun (WGS) entry which is preliminary data.</text>
</comment>
<evidence type="ECO:0000259" key="2">
    <source>
        <dbReference type="Pfam" id="PF20586"/>
    </source>
</evidence>
<sequence>MGDRDRALEARGRLRDIDVDQLEGDDVRKSHREAVRAVERLIEQLSGDTDREEHNEQPRSKPDSWEDEETWEEALESAHEKAGIGRSKGTITTKTIDEREYYYLQWRDGDAVKSQYIGPVNPA</sequence>
<dbReference type="Pfam" id="PF20586">
    <property type="entry name" value="DUF6788"/>
    <property type="match status" value="1"/>
</dbReference>
<feature type="compositionally biased region" description="Basic and acidic residues" evidence="1">
    <location>
        <begin position="43"/>
        <end position="64"/>
    </location>
</feature>
<evidence type="ECO:0000256" key="1">
    <source>
        <dbReference type="SAM" id="MobiDB-lite"/>
    </source>
</evidence>
<feature type="compositionally biased region" description="Acidic residues" evidence="1">
    <location>
        <begin position="65"/>
        <end position="75"/>
    </location>
</feature>
<accession>A0AAW4PUJ3</accession>
<keyword evidence="4" id="KW-1185">Reference proteome</keyword>
<feature type="domain" description="DUF6788" evidence="2">
    <location>
        <begin position="71"/>
        <end position="121"/>
    </location>
</feature>
<evidence type="ECO:0000313" key="3">
    <source>
        <dbReference type="EMBL" id="MBX0324286.1"/>
    </source>
</evidence>
<dbReference type="InterPro" id="IPR046738">
    <property type="entry name" value="DUF6788"/>
</dbReference>
<evidence type="ECO:0000313" key="4">
    <source>
        <dbReference type="Proteomes" id="UP001430377"/>
    </source>
</evidence>
<dbReference type="AlphaFoldDB" id="A0AAW4PUJ3"/>
<gene>
    <name evidence="3" type="ORF">EGH21_14745</name>
</gene>
<organism evidence="3 4">
    <name type="scientific">Haloarcula rubra</name>
    <dbReference type="NCBI Taxonomy" id="2487747"/>
    <lineage>
        <taxon>Archaea</taxon>
        <taxon>Methanobacteriati</taxon>
        <taxon>Methanobacteriota</taxon>
        <taxon>Stenosarchaea group</taxon>
        <taxon>Halobacteria</taxon>
        <taxon>Halobacteriales</taxon>
        <taxon>Haloarculaceae</taxon>
        <taxon>Haloarcula</taxon>
    </lineage>
</organism>
<dbReference type="RefSeq" id="WP_220619426.1">
    <property type="nucleotide sequence ID" value="NZ_RKLR01000006.1"/>
</dbReference>
<protein>
    <recommendedName>
        <fullName evidence="2">DUF6788 domain-containing protein</fullName>
    </recommendedName>
</protein>
<reference evidence="3 4" key="1">
    <citation type="submission" date="2021-06" db="EMBL/GenBank/DDBJ databases">
        <title>Halomicroarcula sp. a new haloarchaeum isolated from saline soil.</title>
        <authorList>
            <person name="Duran-Viseras A."/>
            <person name="Sanchez-Porro C."/>
            <person name="Ventosa A."/>
        </authorList>
    </citation>
    <scope>NUCLEOTIDE SEQUENCE [LARGE SCALE GENOMIC DNA]</scope>
    <source>
        <strain evidence="3 4">F13</strain>
    </source>
</reference>
<proteinExistence type="predicted"/>
<dbReference type="EMBL" id="RKLR01000006">
    <property type="protein sequence ID" value="MBX0324286.1"/>
    <property type="molecule type" value="Genomic_DNA"/>
</dbReference>
<dbReference type="Proteomes" id="UP001430377">
    <property type="component" value="Unassembled WGS sequence"/>
</dbReference>